<dbReference type="PANTHER" id="PTHR15092">
    <property type="entry name" value="POLY A -SPECIFIC RIBONUCLEASE/TARGET OF EGR1, MEMBER 1"/>
    <property type="match status" value="1"/>
</dbReference>
<dbReference type="Gene3D" id="3.30.420.10">
    <property type="entry name" value="Ribonuclease H-like superfamily/Ribonuclease H"/>
    <property type="match status" value="2"/>
</dbReference>
<reference evidence="3 4" key="1">
    <citation type="submission" date="2024-10" db="EMBL/GenBank/DDBJ databases">
        <title>Updated reference genomes for cyclostephanoid diatoms.</title>
        <authorList>
            <person name="Roberts W.R."/>
            <person name="Alverson A.J."/>
        </authorList>
    </citation>
    <scope>NUCLEOTIDE SEQUENCE [LARGE SCALE GENOMIC DNA]</scope>
    <source>
        <strain evidence="3 4">AJA228-03</strain>
    </source>
</reference>
<name>A0ABD3SEL2_9STRA</name>
<feature type="compositionally biased region" description="Acidic residues" evidence="2">
    <location>
        <begin position="129"/>
        <end position="139"/>
    </location>
</feature>
<comment type="similarity">
    <text evidence="1">Belongs to the CAF1 family.</text>
</comment>
<dbReference type="AlphaFoldDB" id="A0ABD3SEL2"/>
<dbReference type="InterPro" id="IPR006941">
    <property type="entry name" value="RNase_CAF1"/>
</dbReference>
<gene>
    <name evidence="3" type="ORF">ACHAXA_008117</name>
</gene>
<feature type="region of interest" description="Disordered" evidence="2">
    <location>
        <begin position="158"/>
        <end position="203"/>
    </location>
</feature>
<dbReference type="PANTHER" id="PTHR15092:SF22">
    <property type="entry name" value="POLY(A)-SPECIFIC RIBONUCLEASE PNLDC1"/>
    <property type="match status" value="1"/>
</dbReference>
<protein>
    <submittedName>
        <fullName evidence="3">Uncharacterized protein</fullName>
    </submittedName>
</protein>
<feature type="region of interest" description="Disordered" evidence="2">
    <location>
        <begin position="107"/>
        <end position="143"/>
    </location>
</feature>
<comment type="caution">
    <text evidence="3">The sequence shown here is derived from an EMBL/GenBank/DDBJ whole genome shotgun (WGS) entry which is preliminary data.</text>
</comment>
<dbReference type="Proteomes" id="UP001530377">
    <property type="component" value="Unassembled WGS sequence"/>
</dbReference>
<dbReference type="EMBL" id="JALLPB020000049">
    <property type="protein sequence ID" value="KAL3822977.1"/>
    <property type="molecule type" value="Genomic_DNA"/>
</dbReference>
<dbReference type="InterPro" id="IPR012337">
    <property type="entry name" value="RNaseH-like_sf"/>
</dbReference>
<sequence>MVHVTKANFLTQLADFLHHLPKSSYVAIDEEMTGISLPGCGGGNDDRPNKVELPAERYVRRLRGVPMRYSILQVGVALFSKNENHRHRPPDDDVAVVGVEGREAVVEAAGGGDRHGGIGGPGLGRDVENDNDDGENSNGDDEHAFMHREGMLNQDELEDLTEREEEGEVKNERGDGGVDDDDNDYDYDDDGKDDVAEGREEQTEYTSRIYNFYLFPHGGGGHSGGVGREITLNPSTVKFLLENHMDFDKVFREGVPYATVEESSYLRKRYLERYNAKAEDDGMNSRAAQATPLGGRERVRLTRPEDIAFVARTMAGLREWIDSDVASNDVAVVPNDDGGIVAGAGAGAGARADANGNNVRDVSVAAIGPRREEGTSIVLPPCNAFLRRCLYETIEIEYPGLILERADMEGGGGGGDGEATATLRNQIRAIRLSPAEKERRESRLRREAWDEILMEIGFATVFRAISDACNGNTFDEKRTCDFLDGLCTDLSVPSTSSTGRRGIPLIVHNGLHDLMFLLTHCHDPTLPDSFEDTKRIIRSYFPLVFDTKVIGTEFSDAIIKGGSTNLGDLFGVVCGDGKSSDGACLSSSKMLPAVITNQDGRGQGQAHEAAWDAHMTGCVFGALCNRILDSNRILKSKNMTLDNLLHGSPSLLRELFGLNLIYMHVSLFTIDLESSLGPTAGLNDPLSSGLSIDTTFHVSGITTSVLTRDILRALWSGNESEEEAIRQLKYELIWVDDSSFFVGTRMADDGISLAYDLPPTGLIASHVRNKLYAGLGNKVEILSLGDYFTKKNNAIVASDPAGIVGSIVAVASKIQCKINRVLGFGEKRSSDDNCSSRRENKRMRFS</sequence>
<feature type="compositionally biased region" description="Acidic residues" evidence="2">
    <location>
        <begin position="158"/>
        <end position="167"/>
    </location>
</feature>
<feature type="compositionally biased region" description="Basic and acidic residues" evidence="2">
    <location>
        <begin position="193"/>
        <end position="202"/>
    </location>
</feature>
<dbReference type="InterPro" id="IPR036397">
    <property type="entry name" value="RNaseH_sf"/>
</dbReference>
<evidence type="ECO:0000256" key="1">
    <source>
        <dbReference type="ARBA" id="ARBA00008372"/>
    </source>
</evidence>
<dbReference type="Pfam" id="PF04857">
    <property type="entry name" value="CAF1"/>
    <property type="match status" value="1"/>
</dbReference>
<dbReference type="InterPro" id="IPR051181">
    <property type="entry name" value="CAF1_poly(A)_ribonucleases"/>
</dbReference>
<dbReference type="SUPFAM" id="SSF53098">
    <property type="entry name" value="Ribonuclease H-like"/>
    <property type="match status" value="1"/>
</dbReference>
<keyword evidence="4" id="KW-1185">Reference proteome</keyword>
<evidence type="ECO:0000313" key="4">
    <source>
        <dbReference type="Proteomes" id="UP001530377"/>
    </source>
</evidence>
<feature type="compositionally biased region" description="Acidic residues" evidence="2">
    <location>
        <begin position="177"/>
        <end position="192"/>
    </location>
</feature>
<evidence type="ECO:0000313" key="3">
    <source>
        <dbReference type="EMBL" id="KAL3822977.1"/>
    </source>
</evidence>
<accession>A0ABD3SEL2</accession>
<organism evidence="3 4">
    <name type="scientific">Cyclostephanos tholiformis</name>
    <dbReference type="NCBI Taxonomy" id="382380"/>
    <lineage>
        <taxon>Eukaryota</taxon>
        <taxon>Sar</taxon>
        <taxon>Stramenopiles</taxon>
        <taxon>Ochrophyta</taxon>
        <taxon>Bacillariophyta</taxon>
        <taxon>Coscinodiscophyceae</taxon>
        <taxon>Thalassiosirophycidae</taxon>
        <taxon>Stephanodiscales</taxon>
        <taxon>Stephanodiscaceae</taxon>
        <taxon>Cyclostephanos</taxon>
    </lineage>
</organism>
<proteinExistence type="inferred from homology"/>
<evidence type="ECO:0000256" key="2">
    <source>
        <dbReference type="SAM" id="MobiDB-lite"/>
    </source>
</evidence>